<organism evidence="1">
    <name type="scientific">marine sediment metagenome</name>
    <dbReference type="NCBI Taxonomy" id="412755"/>
    <lineage>
        <taxon>unclassified sequences</taxon>
        <taxon>metagenomes</taxon>
        <taxon>ecological metagenomes</taxon>
    </lineage>
</organism>
<gene>
    <name evidence="1" type="ORF">LCGC14_1848910</name>
</gene>
<proteinExistence type="predicted"/>
<accession>A0A0F9GZ82</accession>
<comment type="caution">
    <text evidence="1">The sequence shown here is derived from an EMBL/GenBank/DDBJ whole genome shotgun (WGS) entry which is preliminary data.</text>
</comment>
<protein>
    <submittedName>
        <fullName evidence="1">Uncharacterized protein</fullName>
    </submittedName>
</protein>
<dbReference type="EMBL" id="LAZR01018546">
    <property type="protein sequence ID" value="KKL95991.1"/>
    <property type="molecule type" value="Genomic_DNA"/>
</dbReference>
<name>A0A0F9GZ82_9ZZZZ</name>
<sequence length="80" mass="8984">MSTKLFAVQECVCDQCKQMVVLKDEEGSVEGQLPTGWMELAARHLATNLPRGNEALFADLCPECYNKLPFSFHPIDDSHE</sequence>
<evidence type="ECO:0000313" key="1">
    <source>
        <dbReference type="EMBL" id="KKL95991.1"/>
    </source>
</evidence>
<reference evidence="1" key="1">
    <citation type="journal article" date="2015" name="Nature">
        <title>Complex archaea that bridge the gap between prokaryotes and eukaryotes.</title>
        <authorList>
            <person name="Spang A."/>
            <person name="Saw J.H."/>
            <person name="Jorgensen S.L."/>
            <person name="Zaremba-Niedzwiedzka K."/>
            <person name="Martijn J."/>
            <person name="Lind A.E."/>
            <person name="van Eijk R."/>
            <person name="Schleper C."/>
            <person name="Guy L."/>
            <person name="Ettema T.J."/>
        </authorList>
    </citation>
    <scope>NUCLEOTIDE SEQUENCE</scope>
</reference>
<dbReference type="AlphaFoldDB" id="A0A0F9GZ82"/>